<evidence type="ECO:0000313" key="3">
    <source>
        <dbReference type="Proteomes" id="UP000521943"/>
    </source>
</evidence>
<feature type="region of interest" description="Disordered" evidence="1">
    <location>
        <begin position="76"/>
        <end position="100"/>
    </location>
</feature>
<evidence type="ECO:0000313" key="2">
    <source>
        <dbReference type="EMBL" id="KAF6761335.1"/>
    </source>
</evidence>
<protein>
    <submittedName>
        <fullName evidence="2">Uncharacterized protein</fullName>
    </submittedName>
</protein>
<dbReference type="EMBL" id="JACGCI010000010">
    <property type="protein sequence ID" value="KAF6761335.1"/>
    <property type="molecule type" value="Genomic_DNA"/>
</dbReference>
<feature type="region of interest" description="Disordered" evidence="1">
    <location>
        <begin position="215"/>
        <end position="248"/>
    </location>
</feature>
<sequence>MARSAGSGASVERSTQWLAGSTAQIGCKLTTEAPSFQCMAKTCRYPIPANRTFVSPVEAASRANGFMEEKMERLPKSGGHRLGDVQPLTGRLKPDTSDGYAPEAWVPAMVRLEGASKCELNPMEQEGEGRGRQQFDNRTWRHRPQQTVDRAPQYHAAASGTMGCVPSTSMSSDRVFQNSRTTIDLRQIVAMSNARHSNGEEPIVSRTPIGCSPWYTEGRTKRDSKRASWQKKQAVRQTTAETGSSEPEPVQALNTFSLFLPGKPLAAVRSIIGRNLCIRIQRRRLEQASQNDTEGVNSQAQLSNHHQRTERSPAMSYAARKMGKGLFDRAKVPEWRRDLQIRGAPVGSAGWKKGVKADD</sequence>
<accession>A0A8H6I9C9</accession>
<organism evidence="2 3">
    <name type="scientific">Ephemerocybe angulata</name>
    <dbReference type="NCBI Taxonomy" id="980116"/>
    <lineage>
        <taxon>Eukaryota</taxon>
        <taxon>Fungi</taxon>
        <taxon>Dikarya</taxon>
        <taxon>Basidiomycota</taxon>
        <taxon>Agaricomycotina</taxon>
        <taxon>Agaricomycetes</taxon>
        <taxon>Agaricomycetidae</taxon>
        <taxon>Agaricales</taxon>
        <taxon>Agaricineae</taxon>
        <taxon>Psathyrellaceae</taxon>
        <taxon>Ephemerocybe</taxon>
    </lineage>
</organism>
<dbReference type="Proteomes" id="UP000521943">
    <property type="component" value="Unassembled WGS sequence"/>
</dbReference>
<feature type="compositionally biased region" description="Polar residues" evidence="1">
    <location>
        <begin position="287"/>
        <end position="304"/>
    </location>
</feature>
<keyword evidence="3" id="KW-1185">Reference proteome</keyword>
<feature type="region of interest" description="Disordered" evidence="1">
    <location>
        <begin position="287"/>
        <end position="314"/>
    </location>
</feature>
<evidence type="ECO:0000256" key="1">
    <source>
        <dbReference type="SAM" id="MobiDB-lite"/>
    </source>
</evidence>
<comment type="caution">
    <text evidence="2">The sequence shown here is derived from an EMBL/GenBank/DDBJ whole genome shotgun (WGS) entry which is preliminary data.</text>
</comment>
<reference evidence="2 3" key="1">
    <citation type="submission" date="2020-07" db="EMBL/GenBank/DDBJ databases">
        <title>Comparative genomics of pyrophilous fungi reveals a link between fire events and developmental genes.</title>
        <authorList>
            <consortium name="DOE Joint Genome Institute"/>
            <person name="Steindorff A.S."/>
            <person name="Carver A."/>
            <person name="Calhoun S."/>
            <person name="Stillman K."/>
            <person name="Liu H."/>
            <person name="Lipzen A."/>
            <person name="Pangilinan J."/>
            <person name="Labutti K."/>
            <person name="Bruns T.D."/>
            <person name="Grigoriev I.V."/>
        </authorList>
    </citation>
    <scope>NUCLEOTIDE SEQUENCE [LARGE SCALE GENOMIC DNA]</scope>
    <source>
        <strain evidence="2 3">CBS 144469</strain>
    </source>
</reference>
<gene>
    <name evidence="2" type="ORF">DFP72DRAFT_1042194</name>
</gene>
<feature type="compositionally biased region" description="Polar residues" evidence="1">
    <location>
        <begin position="235"/>
        <end position="245"/>
    </location>
</feature>
<proteinExistence type="predicted"/>
<name>A0A8H6I9C9_9AGAR</name>
<dbReference type="AlphaFoldDB" id="A0A8H6I9C9"/>